<name>A0ABS9TLU8_9PSEU</name>
<keyword evidence="1" id="KW-0812">Transmembrane</keyword>
<organism evidence="2 3">
    <name type="scientific">Pseudonocardia alaniniphila</name>
    <dbReference type="NCBI Taxonomy" id="75291"/>
    <lineage>
        <taxon>Bacteria</taxon>
        <taxon>Bacillati</taxon>
        <taxon>Actinomycetota</taxon>
        <taxon>Actinomycetes</taxon>
        <taxon>Pseudonocardiales</taxon>
        <taxon>Pseudonocardiaceae</taxon>
        <taxon>Pseudonocardia</taxon>
    </lineage>
</organism>
<dbReference type="EMBL" id="JAKXMK010000025">
    <property type="protein sequence ID" value="MCH6169517.1"/>
    <property type="molecule type" value="Genomic_DNA"/>
</dbReference>
<evidence type="ECO:0000313" key="2">
    <source>
        <dbReference type="EMBL" id="MCH6169517.1"/>
    </source>
</evidence>
<keyword evidence="1" id="KW-0472">Membrane</keyword>
<proteinExistence type="predicted"/>
<comment type="caution">
    <text evidence="2">The sequence shown here is derived from an EMBL/GenBank/DDBJ whole genome shotgun (WGS) entry which is preliminary data.</text>
</comment>
<feature type="transmembrane region" description="Helical" evidence="1">
    <location>
        <begin position="12"/>
        <end position="33"/>
    </location>
</feature>
<dbReference type="Proteomes" id="UP001299970">
    <property type="component" value="Unassembled WGS sequence"/>
</dbReference>
<feature type="transmembrane region" description="Helical" evidence="1">
    <location>
        <begin position="39"/>
        <end position="59"/>
    </location>
</feature>
<protein>
    <submittedName>
        <fullName evidence="2">Uncharacterized protein</fullName>
    </submittedName>
</protein>
<reference evidence="2 3" key="1">
    <citation type="submission" date="2022-03" db="EMBL/GenBank/DDBJ databases">
        <title>Pseudonocardia alaer sp. nov., a novel actinomycete isolated from reed forest soil.</title>
        <authorList>
            <person name="Wang L."/>
        </authorList>
    </citation>
    <scope>NUCLEOTIDE SEQUENCE [LARGE SCALE GENOMIC DNA]</scope>
    <source>
        <strain evidence="2 3">Y-16303</strain>
    </source>
</reference>
<dbReference type="RefSeq" id="WP_241040153.1">
    <property type="nucleotide sequence ID" value="NZ_BAAAJF010000045.1"/>
</dbReference>
<gene>
    <name evidence="2" type="ORF">MMF94_27780</name>
</gene>
<sequence length="64" mass="6411">MIPARSRPRWLLHPITAAVLLLLVGVFGAFVAVTAQRELAAAGALLLLVAVAGAAAGFANSGST</sequence>
<keyword evidence="1" id="KW-1133">Transmembrane helix</keyword>
<evidence type="ECO:0000256" key="1">
    <source>
        <dbReference type="SAM" id="Phobius"/>
    </source>
</evidence>
<accession>A0ABS9TLU8</accession>
<keyword evidence="3" id="KW-1185">Reference proteome</keyword>
<evidence type="ECO:0000313" key="3">
    <source>
        <dbReference type="Proteomes" id="UP001299970"/>
    </source>
</evidence>